<comment type="caution">
    <text evidence="11">The sequence shown here is derived from an EMBL/GenBank/DDBJ whole genome shotgun (WGS) entry which is preliminary data.</text>
</comment>
<dbReference type="PRINTS" id="PR00781">
    <property type="entry name" value="LIPOSIGPTASE"/>
</dbReference>
<feature type="transmembrane region" description="Helical" evidence="9">
    <location>
        <begin position="71"/>
        <end position="89"/>
    </location>
</feature>
<dbReference type="UniPathway" id="UPA00665"/>
<dbReference type="EC" id="3.4.23.36" evidence="9"/>
<evidence type="ECO:0000256" key="8">
    <source>
        <dbReference type="ARBA" id="ARBA00023136"/>
    </source>
</evidence>
<feature type="transmembrane region" description="Helical" evidence="9">
    <location>
        <begin position="109"/>
        <end position="129"/>
    </location>
</feature>
<comment type="similarity">
    <text evidence="1 9 10">Belongs to the peptidase A8 family.</text>
</comment>
<dbReference type="GO" id="GO:0005886">
    <property type="term" value="C:plasma membrane"/>
    <property type="evidence" value="ECO:0007669"/>
    <property type="project" value="UniProtKB-SubCell"/>
</dbReference>
<feature type="transmembrane region" description="Helical" evidence="9">
    <location>
        <begin position="51"/>
        <end position="66"/>
    </location>
</feature>
<protein>
    <recommendedName>
        <fullName evidence="9">Lipoprotein signal peptidase</fullName>
        <ecNumber evidence="9">3.4.23.36</ecNumber>
    </recommendedName>
    <alternativeName>
        <fullName evidence="9">Prolipoprotein signal peptidase</fullName>
    </alternativeName>
    <alternativeName>
        <fullName evidence="9">Signal peptidase II</fullName>
        <shortName evidence="9">SPase II</shortName>
    </alternativeName>
</protein>
<evidence type="ECO:0000256" key="4">
    <source>
        <dbReference type="ARBA" id="ARBA00022692"/>
    </source>
</evidence>
<keyword evidence="4 9" id="KW-0812">Transmembrane</keyword>
<dbReference type="GO" id="GO:0004190">
    <property type="term" value="F:aspartic-type endopeptidase activity"/>
    <property type="evidence" value="ECO:0007669"/>
    <property type="project" value="UniProtKB-UniRule"/>
</dbReference>
<organism evidence="11 12">
    <name type="scientific">Candidatus Curtissbacteria bacterium RBG_13_40_7</name>
    <dbReference type="NCBI Taxonomy" id="1797706"/>
    <lineage>
        <taxon>Bacteria</taxon>
        <taxon>Candidatus Curtissiibacteriota</taxon>
    </lineage>
</organism>
<reference evidence="11 12" key="1">
    <citation type="journal article" date="2016" name="Nat. Commun.">
        <title>Thousands of microbial genomes shed light on interconnected biogeochemical processes in an aquifer system.</title>
        <authorList>
            <person name="Anantharaman K."/>
            <person name="Brown C.T."/>
            <person name="Hug L.A."/>
            <person name="Sharon I."/>
            <person name="Castelle C.J."/>
            <person name="Probst A.J."/>
            <person name="Thomas B.C."/>
            <person name="Singh A."/>
            <person name="Wilkins M.J."/>
            <person name="Karaoz U."/>
            <person name="Brodie E.L."/>
            <person name="Williams K.H."/>
            <person name="Hubbard S.S."/>
            <person name="Banfield J.F."/>
        </authorList>
    </citation>
    <scope>NUCLEOTIDE SEQUENCE [LARGE SCALE GENOMIC DNA]</scope>
</reference>
<comment type="function">
    <text evidence="9">This protein specifically catalyzes the removal of signal peptides from prolipoproteins.</text>
</comment>
<comment type="subcellular location">
    <subcellularLocation>
        <location evidence="9">Cell membrane</location>
        <topology evidence="9">Multi-pass membrane protein</topology>
    </subcellularLocation>
</comment>
<keyword evidence="2 9" id="KW-1003">Cell membrane</keyword>
<dbReference type="AlphaFoldDB" id="A0A1F5FZL7"/>
<sequence>MKKKSKFFVLPIVFVIFVLDQFAKSYAGKFFSVTCNKGIAFGVKFADPFDIVLPAIFTLIIFYFVVRESRVVNIISMSMIVGGGVSNLADRVIGGCVRDFIPFGSFSTFNVADFAITLGVVLFLINIGGRGTRKSL</sequence>
<evidence type="ECO:0000256" key="9">
    <source>
        <dbReference type="HAMAP-Rule" id="MF_00161"/>
    </source>
</evidence>
<evidence type="ECO:0000256" key="6">
    <source>
        <dbReference type="ARBA" id="ARBA00022801"/>
    </source>
</evidence>
<evidence type="ECO:0000256" key="5">
    <source>
        <dbReference type="ARBA" id="ARBA00022750"/>
    </source>
</evidence>
<evidence type="ECO:0000256" key="10">
    <source>
        <dbReference type="RuleBase" id="RU004181"/>
    </source>
</evidence>
<feature type="active site" evidence="9">
    <location>
        <position position="113"/>
    </location>
</feature>
<evidence type="ECO:0000256" key="1">
    <source>
        <dbReference type="ARBA" id="ARBA00006139"/>
    </source>
</evidence>
<evidence type="ECO:0000256" key="3">
    <source>
        <dbReference type="ARBA" id="ARBA00022670"/>
    </source>
</evidence>
<evidence type="ECO:0000313" key="11">
    <source>
        <dbReference type="EMBL" id="OGD84994.1"/>
    </source>
</evidence>
<dbReference type="GO" id="GO:0006508">
    <property type="term" value="P:proteolysis"/>
    <property type="evidence" value="ECO:0007669"/>
    <property type="project" value="UniProtKB-KW"/>
</dbReference>
<gene>
    <name evidence="9" type="primary">lspA</name>
    <name evidence="11" type="ORF">A2165_04045</name>
</gene>
<proteinExistence type="inferred from homology"/>
<keyword evidence="8 9" id="KW-0472">Membrane</keyword>
<evidence type="ECO:0000256" key="7">
    <source>
        <dbReference type="ARBA" id="ARBA00022989"/>
    </source>
</evidence>
<comment type="pathway">
    <text evidence="9">Protein modification; lipoprotein biosynthesis (signal peptide cleavage).</text>
</comment>
<accession>A0A1F5FZL7</accession>
<name>A0A1F5FZL7_9BACT</name>
<keyword evidence="6 9" id="KW-0378">Hydrolase</keyword>
<dbReference type="InterPro" id="IPR001872">
    <property type="entry name" value="Peptidase_A8"/>
</dbReference>
<dbReference type="EMBL" id="MFAU01000004">
    <property type="protein sequence ID" value="OGD84994.1"/>
    <property type="molecule type" value="Genomic_DNA"/>
</dbReference>
<keyword evidence="7 9" id="KW-1133">Transmembrane helix</keyword>
<evidence type="ECO:0000313" key="12">
    <source>
        <dbReference type="Proteomes" id="UP000179252"/>
    </source>
</evidence>
<dbReference type="Proteomes" id="UP000179252">
    <property type="component" value="Unassembled WGS sequence"/>
</dbReference>
<keyword evidence="5 9" id="KW-0064">Aspartyl protease</keyword>
<comment type="caution">
    <text evidence="9">Lacks conserved residue(s) required for the propagation of feature annotation.</text>
</comment>
<dbReference type="PANTHER" id="PTHR33695">
    <property type="entry name" value="LIPOPROTEIN SIGNAL PEPTIDASE"/>
    <property type="match status" value="1"/>
</dbReference>
<dbReference type="PANTHER" id="PTHR33695:SF1">
    <property type="entry name" value="LIPOPROTEIN SIGNAL PEPTIDASE"/>
    <property type="match status" value="1"/>
</dbReference>
<comment type="catalytic activity">
    <reaction evidence="9">
        <text>Release of signal peptides from bacterial membrane prolipoproteins. Hydrolyzes -Xaa-Yaa-Zaa-|-(S,diacylglyceryl)Cys-, in which Xaa is hydrophobic (preferably Leu), and Yaa (Ala or Ser) and Zaa (Gly or Ala) have small, neutral side chains.</text>
        <dbReference type="EC" id="3.4.23.36"/>
    </reaction>
</comment>
<evidence type="ECO:0000256" key="2">
    <source>
        <dbReference type="ARBA" id="ARBA00022475"/>
    </source>
</evidence>
<dbReference type="HAMAP" id="MF_00161">
    <property type="entry name" value="LspA"/>
    <property type="match status" value="1"/>
</dbReference>
<keyword evidence="3 9" id="KW-0645">Protease</keyword>
<dbReference type="Pfam" id="PF01252">
    <property type="entry name" value="Peptidase_A8"/>
    <property type="match status" value="1"/>
</dbReference>
<feature type="active site" evidence="9">
    <location>
        <position position="99"/>
    </location>
</feature>